<proteinExistence type="predicted"/>
<evidence type="ECO:0008006" key="5">
    <source>
        <dbReference type="Google" id="ProtNLM"/>
    </source>
</evidence>
<feature type="signal peptide" evidence="2">
    <location>
        <begin position="1"/>
        <end position="28"/>
    </location>
</feature>
<keyword evidence="2" id="KW-0732">Signal</keyword>
<evidence type="ECO:0000256" key="1">
    <source>
        <dbReference type="SAM" id="MobiDB-lite"/>
    </source>
</evidence>
<comment type="caution">
    <text evidence="3">The sequence shown here is derived from an EMBL/GenBank/DDBJ whole genome shotgun (WGS) entry which is preliminary data.</text>
</comment>
<feature type="region of interest" description="Disordered" evidence="1">
    <location>
        <begin position="32"/>
        <end position="81"/>
    </location>
</feature>
<evidence type="ECO:0000256" key="2">
    <source>
        <dbReference type="SAM" id="SignalP"/>
    </source>
</evidence>
<name>A0ABS6CLC6_9ACTN</name>
<feature type="chain" id="PRO_5046309610" description="Lipoprotein" evidence="2">
    <location>
        <begin position="29"/>
        <end position="210"/>
    </location>
</feature>
<feature type="compositionally biased region" description="Basic and acidic residues" evidence="1">
    <location>
        <begin position="53"/>
        <end position="81"/>
    </location>
</feature>
<evidence type="ECO:0000313" key="4">
    <source>
        <dbReference type="Proteomes" id="UP000720508"/>
    </source>
</evidence>
<dbReference type="PROSITE" id="PS51257">
    <property type="entry name" value="PROKAR_LIPOPROTEIN"/>
    <property type="match status" value="1"/>
</dbReference>
<gene>
    <name evidence="3" type="ORF">KN815_27880</name>
</gene>
<reference evidence="3 4" key="1">
    <citation type="submission" date="2021-06" db="EMBL/GenBank/DDBJ databases">
        <authorList>
            <person name="Pan X."/>
        </authorList>
    </citation>
    <scope>NUCLEOTIDE SEQUENCE [LARGE SCALE GENOMIC DNA]</scope>
    <source>
        <strain evidence="3 4">4503</strain>
    </source>
</reference>
<keyword evidence="4" id="KW-1185">Reference proteome</keyword>
<accession>A0ABS6CLC6</accession>
<dbReference type="EMBL" id="JAHLEM010000342">
    <property type="protein sequence ID" value="MBU3867741.1"/>
    <property type="molecule type" value="Genomic_DNA"/>
</dbReference>
<evidence type="ECO:0000313" key="3">
    <source>
        <dbReference type="EMBL" id="MBU3867741.1"/>
    </source>
</evidence>
<protein>
    <recommendedName>
        <fullName evidence="5">Lipoprotein</fullName>
    </recommendedName>
</protein>
<sequence>MVVGMRKTKTAALLWATAALSLALTACGGGSGVKTDKGVDSIESEAPAAGGKADPDHREGKKDVTADRPQLRMDSSQEERDRLGDAYNACLEAHGVPMNHERAKLAGAKQASPVQDPAVVKKHQAGYDACLVKLPRQPPETEPETNPHFADDYRAYVKCLNKHGMRVHMVPDTSVSPDGLAWRYDDGKQQISEAEQTKVDRACELEAFSD</sequence>
<organism evidence="3 4">
    <name type="scientific">Streptomyces niphimycinicus</name>
    <dbReference type="NCBI Taxonomy" id="2842201"/>
    <lineage>
        <taxon>Bacteria</taxon>
        <taxon>Bacillati</taxon>
        <taxon>Actinomycetota</taxon>
        <taxon>Actinomycetes</taxon>
        <taxon>Kitasatosporales</taxon>
        <taxon>Streptomycetaceae</taxon>
        <taxon>Streptomyces</taxon>
    </lineage>
</organism>
<dbReference type="Proteomes" id="UP000720508">
    <property type="component" value="Unassembled WGS sequence"/>
</dbReference>